<protein>
    <submittedName>
        <fullName evidence="2">Uncharacterized protein</fullName>
    </submittedName>
</protein>
<proteinExistence type="predicted"/>
<reference evidence="2 3" key="1">
    <citation type="submission" date="2020-03" db="EMBL/GenBank/DDBJ databases">
        <title>Sequencing the genomes of 1000 actinobacteria strains.</title>
        <authorList>
            <person name="Klenk H.-P."/>
        </authorList>
    </citation>
    <scope>NUCLEOTIDE SEQUENCE [LARGE SCALE GENOMIC DNA]</scope>
    <source>
        <strain evidence="2 3">DSM 45685</strain>
    </source>
</reference>
<dbReference type="EMBL" id="JAAOYM010000001">
    <property type="protein sequence ID" value="NIJ14298.1"/>
    <property type="molecule type" value="Genomic_DNA"/>
</dbReference>
<dbReference type="EMBL" id="JAAOYM010000001">
    <property type="protein sequence ID" value="NIJ11593.1"/>
    <property type="molecule type" value="Genomic_DNA"/>
</dbReference>
<comment type="caution">
    <text evidence="2">The sequence shown here is derived from an EMBL/GenBank/DDBJ whole genome shotgun (WGS) entry which is preliminary data.</text>
</comment>
<sequence>MKKFDQAVSYNAADEASTASALRDRANELEGSGDYRQASVYHNAAAKAEDRADLWRGLLGRGSR</sequence>
<dbReference type="Proteomes" id="UP000545493">
    <property type="component" value="Unassembled WGS sequence"/>
</dbReference>
<gene>
    <name evidence="1" type="ORF">FHU38_001937</name>
    <name evidence="2" type="ORF">FHU38_004642</name>
</gene>
<keyword evidence="3" id="KW-1185">Reference proteome</keyword>
<evidence type="ECO:0000313" key="2">
    <source>
        <dbReference type="EMBL" id="NIJ14298.1"/>
    </source>
</evidence>
<organism evidence="2 3">
    <name type="scientific">Saccharomonospora amisosensis</name>
    <dbReference type="NCBI Taxonomy" id="1128677"/>
    <lineage>
        <taxon>Bacteria</taxon>
        <taxon>Bacillati</taxon>
        <taxon>Actinomycetota</taxon>
        <taxon>Actinomycetes</taxon>
        <taxon>Pseudonocardiales</taxon>
        <taxon>Pseudonocardiaceae</taxon>
        <taxon>Saccharomonospora</taxon>
    </lineage>
</organism>
<evidence type="ECO:0000313" key="1">
    <source>
        <dbReference type="EMBL" id="NIJ11593.1"/>
    </source>
</evidence>
<accession>A0A7X5UU92</accession>
<evidence type="ECO:0000313" key="3">
    <source>
        <dbReference type="Proteomes" id="UP000545493"/>
    </source>
</evidence>
<name>A0A7X5UU92_9PSEU</name>
<dbReference type="RefSeq" id="WP_167169138.1">
    <property type="nucleotide sequence ID" value="NZ_JAAOYM010000001.1"/>
</dbReference>
<dbReference type="AlphaFoldDB" id="A0A7X5UU92"/>